<evidence type="ECO:0000313" key="2">
    <source>
        <dbReference type="EMBL" id="GBP29128.1"/>
    </source>
</evidence>
<dbReference type="Proteomes" id="UP000299102">
    <property type="component" value="Unassembled WGS sequence"/>
</dbReference>
<comment type="caution">
    <text evidence="2">The sequence shown here is derived from an EMBL/GenBank/DDBJ whole genome shotgun (WGS) entry which is preliminary data.</text>
</comment>
<proteinExistence type="predicted"/>
<accession>A0A4C1URP7</accession>
<sequence>MGQRRRFHGHIRNDRSNISRQVSYRRPRIRRCDYLWHNLKGVRAESRRNALNNSVITAADSSSPYAIGRREPGWTSSPEAYTDDYVTGDNASNDQ</sequence>
<protein>
    <submittedName>
        <fullName evidence="2">Uncharacterized protein</fullName>
    </submittedName>
</protein>
<gene>
    <name evidence="2" type="ORF">EVAR_17665_1</name>
</gene>
<feature type="region of interest" description="Disordered" evidence="1">
    <location>
        <begin position="61"/>
        <end position="95"/>
    </location>
</feature>
<evidence type="ECO:0000313" key="3">
    <source>
        <dbReference type="Proteomes" id="UP000299102"/>
    </source>
</evidence>
<dbReference type="AlphaFoldDB" id="A0A4C1URP7"/>
<organism evidence="2 3">
    <name type="scientific">Eumeta variegata</name>
    <name type="common">Bagworm moth</name>
    <name type="synonym">Eumeta japonica</name>
    <dbReference type="NCBI Taxonomy" id="151549"/>
    <lineage>
        <taxon>Eukaryota</taxon>
        <taxon>Metazoa</taxon>
        <taxon>Ecdysozoa</taxon>
        <taxon>Arthropoda</taxon>
        <taxon>Hexapoda</taxon>
        <taxon>Insecta</taxon>
        <taxon>Pterygota</taxon>
        <taxon>Neoptera</taxon>
        <taxon>Endopterygota</taxon>
        <taxon>Lepidoptera</taxon>
        <taxon>Glossata</taxon>
        <taxon>Ditrysia</taxon>
        <taxon>Tineoidea</taxon>
        <taxon>Psychidae</taxon>
        <taxon>Oiketicinae</taxon>
        <taxon>Eumeta</taxon>
    </lineage>
</organism>
<evidence type="ECO:0000256" key="1">
    <source>
        <dbReference type="SAM" id="MobiDB-lite"/>
    </source>
</evidence>
<keyword evidence="3" id="KW-1185">Reference proteome</keyword>
<name>A0A4C1URP7_EUMVA</name>
<dbReference type="EMBL" id="BGZK01000216">
    <property type="protein sequence ID" value="GBP29128.1"/>
    <property type="molecule type" value="Genomic_DNA"/>
</dbReference>
<reference evidence="2 3" key="1">
    <citation type="journal article" date="2019" name="Commun. Biol.">
        <title>The bagworm genome reveals a unique fibroin gene that provides high tensile strength.</title>
        <authorList>
            <person name="Kono N."/>
            <person name="Nakamura H."/>
            <person name="Ohtoshi R."/>
            <person name="Tomita M."/>
            <person name="Numata K."/>
            <person name="Arakawa K."/>
        </authorList>
    </citation>
    <scope>NUCLEOTIDE SEQUENCE [LARGE SCALE GENOMIC DNA]</scope>
</reference>